<evidence type="ECO:0000313" key="2">
    <source>
        <dbReference type="Proteomes" id="UP000266673"/>
    </source>
</evidence>
<evidence type="ECO:0000313" key="1">
    <source>
        <dbReference type="EMBL" id="RIB24984.1"/>
    </source>
</evidence>
<reference evidence="1 2" key="1">
    <citation type="submission" date="2018-06" db="EMBL/GenBank/DDBJ databases">
        <title>Comparative genomics reveals the genomic features of Rhizophagus irregularis, R. cerebriforme, R. diaphanum and Gigaspora rosea, and their symbiotic lifestyle signature.</title>
        <authorList>
            <person name="Morin E."/>
            <person name="San Clemente H."/>
            <person name="Chen E.C.H."/>
            <person name="De La Providencia I."/>
            <person name="Hainaut M."/>
            <person name="Kuo A."/>
            <person name="Kohler A."/>
            <person name="Murat C."/>
            <person name="Tang N."/>
            <person name="Roy S."/>
            <person name="Loubradou J."/>
            <person name="Henrissat B."/>
            <person name="Grigoriev I.V."/>
            <person name="Corradi N."/>
            <person name="Roux C."/>
            <person name="Martin F.M."/>
        </authorList>
    </citation>
    <scope>NUCLEOTIDE SEQUENCE [LARGE SCALE GENOMIC DNA]</scope>
    <source>
        <strain evidence="1 2">DAOM 194757</strain>
    </source>
</reference>
<sequence>MIMIVIVIAKASIAIAIEIIIIKGKAFVLEYSGGKGKRSFREGKVVGKEKVQKIKNCREKGRLLGEVKWDSETFQIRLTNHLALRKSNHNFWIEVPKTVTVFEELDDS</sequence>
<dbReference type="EMBL" id="QKWP01000193">
    <property type="protein sequence ID" value="RIB24984.1"/>
    <property type="molecule type" value="Genomic_DNA"/>
</dbReference>
<gene>
    <name evidence="1" type="ORF">C2G38_2167141</name>
</gene>
<dbReference type="Proteomes" id="UP000266673">
    <property type="component" value="Unassembled WGS sequence"/>
</dbReference>
<proteinExistence type="predicted"/>
<accession>A0A397VR26</accession>
<keyword evidence="2" id="KW-1185">Reference proteome</keyword>
<dbReference type="AlphaFoldDB" id="A0A397VR26"/>
<protein>
    <submittedName>
        <fullName evidence="1">Uncharacterized protein</fullName>
    </submittedName>
</protein>
<comment type="caution">
    <text evidence="1">The sequence shown here is derived from an EMBL/GenBank/DDBJ whole genome shotgun (WGS) entry which is preliminary data.</text>
</comment>
<name>A0A397VR26_9GLOM</name>
<organism evidence="1 2">
    <name type="scientific">Gigaspora rosea</name>
    <dbReference type="NCBI Taxonomy" id="44941"/>
    <lineage>
        <taxon>Eukaryota</taxon>
        <taxon>Fungi</taxon>
        <taxon>Fungi incertae sedis</taxon>
        <taxon>Mucoromycota</taxon>
        <taxon>Glomeromycotina</taxon>
        <taxon>Glomeromycetes</taxon>
        <taxon>Diversisporales</taxon>
        <taxon>Gigasporaceae</taxon>
        <taxon>Gigaspora</taxon>
    </lineage>
</organism>